<dbReference type="RefSeq" id="WP_160181858.1">
    <property type="nucleotide sequence ID" value="NZ_CP047656.1"/>
</dbReference>
<dbReference type="KEGG" id="pmes:FX988_04075"/>
<protein>
    <submittedName>
        <fullName evidence="2">Uncharacterized protein</fullName>
    </submittedName>
</protein>
<keyword evidence="1" id="KW-1133">Transmembrane helix</keyword>
<keyword evidence="1" id="KW-0472">Membrane</keyword>
<keyword evidence="3" id="KW-1185">Reference proteome</keyword>
<keyword evidence="1" id="KW-0812">Transmembrane</keyword>
<sequence>MTKSISLNKIGAGYLWRFWFIAITAWALQLFVSYALVEWHCARPQTFSEQTLQWLVGTLTIVCLTTAVVNLIYAFGYYRLLKQQESEHARETFMVAGACLMSGFLAVAILVQGWPSLLLAACSSAGG</sequence>
<gene>
    <name evidence="2" type="ORF">FX988_04075</name>
</gene>
<organism evidence="2 3">
    <name type="scientific">Paraglaciecola mesophila</name>
    <dbReference type="NCBI Taxonomy" id="197222"/>
    <lineage>
        <taxon>Bacteria</taxon>
        <taxon>Pseudomonadati</taxon>
        <taxon>Pseudomonadota</taxon>
        <taxon>Gammaproteobacteria</taxon>
        <taxon>Alteromonadales</taxon>
        <taxon>Alteromonadaceae</taxon>
        <taxon>Paraglaciecola</taxon>
    </lineage>
</organism>
<evidence type="ECO:0000313" key="2">
    <source>
        <dbReference type="EMBL" id="QHJ13795.1"/>
    </source>
</evidence>
<feature type="transmembrane region" description="Helical" evidence="1">
    <location>
        <begin position="54"/>
        <end position="80"/>
    </location>
</feature>
<evidence type="ECO:0000256" key="1">
    <source>
        <dbReference type="SAM" id="Phobius"/>
    </source>
</evidence>
<dbReference type="Proteomes" id="UP000464524">
    <property type="component" value="Chromosome"/>
</dbReference>
<dbReference type="EMBL" id="CP047656">
    <property type="protein sequence ID" value="QHJ13795.1"/>
    <property type="molecule type" value="Genomic_DNA"/>
</dbReference>
<feature type="transmembrane region" description="Helical" evidence="1">
    <location>
        <begin position="12"/>
        <end position="34"/>
    </location>
</feature>
<accession>A0A857JNY0</accession>
<name>A0A857JNY0_9ALTE</name>
<reference evidence="2 3" key="1">
    <citation type="submission" date="2019-12" db="EMBL/GenBank/DDBJ databases">
        <title>Genome sequencing and assembly of endphytes of Porphyra tenera.</title>
        <authorList>
            <person name="Park J.M."/>
            <person name="Shin R."/>
            <person name="Jo S.H."/>
        </authorList>
    </citation>
    <scope>NUCLEOTIDE SEQUENCE [LARGE SCALE GENOMIC DNA]</scope>
    <source>
        <strain evidence="2 3">GPM4</strain>
    </source>
</reference>
<proteinExistence type="predicted"/>
<evidence type="ECO:0000313" key="3">
    <source>
        <dbReference type="Proteomes" id="UP000464524"/>
    </source>
</evidence>
<dbReference type="OrthoDB" id="6388461at2"/>
<dbReference type="AlphaFoldDB" id="A0A857JNY0"/>
<feature type="transmembrane region" description="Helical" evidence="1">
    <location>
        <begin position="92"/>
        <end position="111"/>
    </location>
</feature>